<accession>A0ABW3EH44</accession>
<reference evidence="4" key="1">
    <citation type="journal article" date="2019" name="Int. J. Syst. Evol. Microbiol.">
        <title>The Global Catalogue of Microorganisms (GCM) 10K type strain sequencing project: providing services to taxonomists for standard genome sequencing and annotation.</title>
        <authorList>
            <consortium name="The Broad Institute Genomics Platform"/>
            <consortium name="The Broad Institute Genome Sequencing Center for Infectious Disease"/>
            <person name="Wu L."/>
            <person name="Ma J."/>
        </authorList>
    </citation>
    <scope>NUCLEOTIDE SEQUENCE [LARGE SCALE GENOMIC DNA]</scope>
    <source>
        <strain evidence="4">JCM 31202</strain>
    </source>
</reference>
<feature type="signal peptide" evidence="2">
    <location>
        <begin position="1"/>
        <end position="37"/>
    </location>
</feature>
<organism evidence="3 4">
    <name type="scientific">Actinomadura sediminis</name>
    <dbReference type="NCBI Taxonomy" id="1038904"/>
    <lineage>
        <taxon>Bacteria</taxon>
        <taxon>Bacillati</taxon>
        <taxon>Actinomycetota</taxon>
        <taxon>Actinomycetes</taxon>
        <taxon>Streptosporangiales</taxon>
        <taxon>Thermomonosporaceae</taxon>
        <taxon>Actinomadura</taxon>
    </lineage>
</organism>
<keyword evidence="2" id="KW-0732">Signal</keyword>
<evidence type="ECO:0008006" key="5">
    <source>
        <dbReference type="Google" id="ProtNLM"/>
    </source>
</evidence>
<gene>
    <name evidence="3" type="ORF">ACFQ11_01100</name>
</gene>
<name>A0ABW3EH44_9ACTN</name>
<keyword evidence="1" id="KW-1133">Transmembrane helix</keyword>
<dbReference type="RefSeq" id="WP_378295783.1">
    <property type="nucleotide sequence ID" value="NZ_JBHTJA010000001.1"/>
</dbReference>
<sequence>MGPVMLPRPPHPLFRAARAVVFATVCVTLATAGHALAAGDAVPGWAVVTGFGGVLAVTLLLAGHERSLPTITGGLLGGQFALHALFTKASVAASTTWTAGAAAAEHTGHAGHAVQTAPDSVFSGGCGMTLAHAAAALLAGCWLRRGERAAWSLARRVAAAADRPIRTLLALLAAEPAAPAPRAPVAAPCAVPAVGRALRHQVVRRGPPVRSRALAPR</sequence>
<proteinExistence type="predicted"/>
<dbReference type="Proteomes" id="UP001596972">
    <property type="component" value="Unassembled WGS sequence"/>
</dbReference>
<keyword evidence="1" id="KW-0812">Transmembrane</keyword>
<evidence type="ECO:0000313" key="4">
    <source>
        <dbReference type="Proteomes" id="UP001596972"/>
    </source>
</evidence>
<keyword evidence="1" id="KW-0472">Membrane</keyword>
<evidence type="ECO:0000256" key="1">
    <source>
        <dbReference type="SAM" id="Phobius"/>
    </source>
</evidence>
<feature type="transmembrane region" description="Helical" evidence="1">
    <location>
        <begin position="45"/>
        <end position="62"/>
    </location>
</feature>
<feature type="chain" id="PRO_5047265736" description="MFS transporter" evidence="2">
    <location>
        <begin position="38"/>
        <end position="217"/>
    </location>
</feature>
<evidence type="ECO:0000256" key="2">
    <source>
        <dbReference type="SAM" id="SignalP"/>
    </source>
</evidence>
<dbReference type="EMBL" id="JBHTJA010000001">
    <property type="protein sequence ID" value="MFD0898990.1"/>
    <property type="molecule type" value="Genomic_DNA"/>
</dbReference>
<evidence type="ECO:0000313" key="3">
    <source>
        <dbReference type="EMBL" id="MFD0898990.1"/>
    </source>
</evidence>
<keyword evidence="4" id="KW-1185">Reference proteome</keyword>
<comment type="caution">
    <text evidence="3">The sequence shown here is derived from an EMBL/GenBank/DDBJ whole genome shotgun (WGS) entry which is preliminary data.</text>
</comment>
<protein>
    <recommendedName>
        <fullName evidence="5">MFS transporter</fullName>
    </recommendedName>
</protein>